<dbReference type="Pfam" id="PF02796">
    <property type="entry name" value="HTH_7"/>
    <property type="match status" value="1"/>
</dbReference>
<protein>
    <recommendedName>
        <fullName evidence="1">Resolvase HTH domain-containing protein</fullName>
    </recommendedName>
</protein>
<dbReference type="EMBL" id="ABXP02000004">
    <property type="protein sequence ID" value="KKC30921.1"/>
    <property type="molecule type" value="Genomic_DNA"/>
</dbReference>
<comment type="caution">
    <text evidence="2">The sequence shown here is derived from an EMBL/GenBank/DDBJ whole genome shotgun (WGS) entry which is preliminary data.</text>
</comment>
<organism evidence="2 3">
    <name type="scientific">Caldanaerobacter subterraneus subsp. pacificus DSM 12653</name>
    <dbReference type="NCBI Taxonomy" id="391606"/>
    <lineage>
        <taxon>Bacteria</taxon>
        <taxon>Bacillati</taxon>
        <taxon>Bacillota</taxon>
        <taxon>Clostridia</taxon>
        <taxon>Thermoanaerobacterales</taxon>
        <taxon>Thermoanaerobacteraceae</taxon>
        <taxon>Caldanaerobacter</taxon>
    </lineage>
</organism>
<dbReference type="InterPro" id="IPR006120">
    <property type="entry name" value="Resolvase_HTH_dom"/>
</dbReference>
<evidence type="ECO:0000259" key="1">
    <source>
        <dbReference type="Pfam" id="PF02796"/>
    </source>
</evidence>
<reference evidence="2 3" key="1">
    <citation type="submission" date="2008-07" db="EMBL/GenBank/DDBJ databases">
        <authorList>
            <person name="Gonzalez J."/>
            <person name="Sokolova T."/>
            <person name="Ferriera S."/>
            <person name="Johnson J."/>
            <person name="Kravitz S."/>
            <person name="Beeson K."/>
            <person name="Sutton G."/>
            <person name="Rogers Y.-H."/>
            <person name="Friedman R."/>
            <person name="Frazier M."/>
            <person name="Venter J.C."/>
        </authorList>
    </citation>
    <scope>NUCLEOTIDE SEQUENCE [LARGE SCALE GENOMIC DNA]</scope>
    <source>
        <strain evidence="2 3">DSM 12653</strain>
    </source>
</reference>
<evidence type="ECO:0000313" key="2">
    <source>
        <dbReference type="EMBL" id="KKC30921.1"/>
    </source>
</evidence>
<reference evidence="2 3" key="2">
    <citation type="journal article" date="2015" name="BMC Genomics">
        <title>Analysis of three genomes within the thermophilic bacterial species Caldanaerobacter subterraneus with a focus on carbon monoxide dehydrogenase evolution and hydrolase diversity.</title>
        <authorList>
            <person name="Sant'Anna F.H."/>
            <person name="Lebedinsky A.V."/>
            <person name="Sokolova T.G."/>
            <person name="Robb F.T."/>
            <person name="Gonzalez J.M."/>
        </authorList>
    </citation>
    <scope>NUCLEOTIDE SEQUENCE [LARGE SCALE GENOMIC DNA]</scope>
    <source>
        <strain evidence="2 3">DSM 12653</strain>
    </source>
</reference>
<proteinExistence type="predicted"/>
<reference evidence="3" key="3">
    <citation type="submission" date="2015-02" db="EMBL/GenBank/DDBJ databases">
        <title>Genome analysis of three genomes within the thermophilic hydrogenogenic bacterial species Caldanaerobacter subterraneus.</title>
        <authorList>
            <person name="Sant'Anna F.H."/>
            <person name="Lebedinsky A."/>
            <person name="Sokolova T."/>
            <person name="Robb F.T."/>
            <person name="Gonzalez J.M."/>
        </authorList>
    </citation>
    <scope>NUCLEOTIDE SEQUENCE [LARGE SCALE GENOMIC DNA]</scope>
    <source>
        <strain evidence="3">DSM 12653</strain>
    </source>
</reference>
<dbReference type="AlphaFoldDB" id="A0A0F5PR91"/>
<feature type="domain" description="Resolvase HTH" evidence="1">
    <location>
        <begin position="6"/>
        <end position="29"/>
    </location>
</feature>
<name>A0A0F5PR91_9THEO</name>
<dbReference type="Proteomes" id="UP000010146">
    <property type="component" value="Unassembled WGS sequence"/>
</dbReference>
<sequence length="135" mass="15185">MKAIELMVEGGYSITQIAEICKVSRQTIYNWKKDAEFKQELDKAIAEVKRESELRLIGLARKAVDELGKLLNAESESVRLQAVKEILDRVKIGEVNKDNSQAEISKEGSEEAAERILKDIERTIFEVVKGGEAVH</sequence>
<gene>
    <name evidence="2" type="ORF">CDSM653_00018</name>
</gene>
<dbReference type="Gene3D" id="1.10.10.60">
    <property type="entry name" value="Homeodomain-like"/>
    <property type="match status" value="1"/>
</dbReference>
<dbReference type="SUPFAM" id="SSF46689">
    <property type="entry name" value="Homeodomain-like"/>
    <property type="match status" value="1"/>
</dbReference>
<evidence type="ECO:0000313" key="3">
    <source>
        <dbReference type="Proteomes" id="UP000010146"/>
    </source>
</evidence>
<dbReference type="InterPro" id="IPR009057">
    <property type="entry name" value="Homeodomain-like_sf"/>
</dbReference>
<accession>A0A0F5PR91</accession>